<organism evidence="3">
    <name type="scientific">Anisakis simplex</name>
    <name type="common">Herring worm</name>
    <dbReference type="NCBI Taxonomy" id="6269"/>
    <lineage>
        <taxon>Eukaryota</taxon>
        <taxon>Metazoa</taxon>
        <taxon>Ecdysozoa</taxon>
        <taxon>Nematoda</taxon>
        <taxon>Chromadorea</taxon>
        <taxon>Rhabditida</taxon>
        <taxon>Spirurina</taxon>
        <taxon>Ascaridomorpha</taxon>
        <taxon>Ascaridoidea</taxon>
        <taxon>Anisakidae</taxon>
        <taxon>Anisakis</taxon>
        <taxon>Anisakis simplex complex</taxon>
    </lineage>
</organism>
<evidence type="ECO:0000313" key="1">
    <source>
        <dbReference type="EMBL" id="VDK45329.1"/>
    </source>
</evidence>
<dbReference type="Proteomes" id="UP000267096">
    <property type="component" value="Unassembled WGS sequence"/>
</dbReference>
<keyword evidence="2" id="KW-1185">Reference proteome</keyword>
<evidence type="ECO:0000313" key="3">
    <source>
        <dbReference type="WBParaSite" id="ASIM_0001208701-mRNA-1"/>
    </source>
</evidence>
<proteinExistence type="predicted"/>
<dbReference type="WBParaSite" id="ASIM_0001208701-mRNA-1">
    <property type="protein sequence ID" value="ASIM_0001208701-mRNA-1"/>
    <property type="gene ID" value="ASIM_0001208701"/>
</dbReference>
<reference evidence="3" key="1">
    <citation type="submission" date="2017-02" db="UniProtKB">
        <authorList>
            <consortium name="WormBaseParasite"/>
        </authorList>
    </citation>
    <scope>IDENTIFICATION</scope>
</reference>
<gene>
    <name evidence="1" type="ORF">ASIM_LOCUS11553</name>
</gene>
<dbReference type="AlphaFoldDB" id="A0A0M3JV47"/>
<protein>
    <submittedName>
        <fullName evidence="1 3">Uncharacterized protein</fullName>
    </submittedName>
</protein>
<name>A0A0M3JV47_ANISI</name>
<evidence type="ECO:0000313" key="2">
    <source>
        <dbReference type="Proteomes" id="UP000267096"/>
    </source>
</evidence>
<sequence length="79" mass="8732">MLRAARLCVRTRACRARRVRTEKLFDDAALKRAMCALRSRLRLFGLRVDQGWGGGAGWGVLSPRVGGGLGFVGLDWCQL</sequence>
<accession>A0A0M3JV47</accession>
<dbReference type="EMBL" id="UYRR01031081">
    <property type="protein sequence ID" value="VDK45329.1"/>
    <property type="molecule type" value="Genomic_DNA"/>
</dbReference>
<reference evidence="1 2" key="2">
    <citation type="submission" date="2018-11" db="EMBL/GenBank/DDBJ databases">
        <authorList>
            <consortium name="Pathogen Informatics"/>
        </authorList>
    </citation>
    <scope>NUCLEOTIDE SEQUENCE [LARGE SCALE GENOMIC DNA]</scope>
</reference>